<dbReference type="InterPro" id="IPR000639">
    <property type="entry name" value="Epox_hydrolase-like"/>
</dbReference>
<dbReference type="GO" id="GO:0016787">
    <property type="term" value="F:hydrolase activity"/>
    <property type="evidence" value="ECO:0007669"/>
    <property type="project" value="UniProtKB-KW"/>
</dbReference>
<dbReference type="Proteomes" id="UP001187682">
    <property type="component" value="Unassembled WGS sequence"/>
</dbReference>
<evidence type="ECO:0000259" key="3">
    <source>
        <dbReference type="Pfam" id="PF00561"/>
    </source>
</evidence>
<name>A0AAE8N622_9PEZI</name>
<evidence type="ECO:0000313" key="5">
    <source>
        <dbReference type="Proteomes" id="UP001187682"/>
    </source>
</evidence>
<dbReference type="InterPro" id="IPR029058">
    <property type="entry name" value="AB_hydrolase_fold"/>
</dbReference>
<comment type="caution">
    <text evidence="4">The sequence shown here is derived from an EMBL/GenBank/DDBJ whole genome shotgun (WGS) entry which is preliminary data.</text>
</comment>
<dbReference type="Gene3D" id="3.40.50.1820">
    <property type="entry name" value="alpha/beta hydrolase"/>
    <property type="match status" value="1"/>
</dbReference>
<dbReference type="InterPro" id="IPR000073">
    <property type="entry name" value="AB_hydrolase_1"/>
</dbReference>
<evidence type="ECO:0000313" key="4">
    <source>
        <dbReference type="EMBL" id="SPO06294.1"/>
    </source>
</evidence>
<proteinExistence type="inferred from homology"/>
<gene>
    <name evidence="4" type="ORF">DNG_08983</name>
</gene>
<dbReference type="Pfam" id="PF00561">
    <property type="entry name" value="Abhydrolase_1"/>
    <property type="match status" value="1"/>
</dbReference>
<evidence type="ECO:0000256" key="1">
    <source>
        <dbReference type="ARBA" id="ARBA00022801"/>
    </source>
</evidence>
<accession>A0AAE8N622</accession>
<dbReference type="EMBL" id="ONZQ02000015">
    <property type="protein sequence ID" value="SPO06294.1"/>
    <property type="molecule type" value="Genomic_DNA"/>
</dbReference>
<protein>
    <submittedName>
        <fullName evidence="4">Related to epoxide hydrolase</fullName>
    </submittedName>
</protein>
<sequence>MSLSNLTQKTLKVSRGFTYNYYTSPARDTKPTIILFHGWPDTAHLWADLINNHLVPNGYGVVAPDCLGYGGTSKPTDPASYAWEHMTADAVEILDAENLTTVISLGHDWGSAMCQRLYNYHPSRVSGLVMVNVPYIPPTGEFDLDAVNAVTKAVFGAGIYEYWHFFTADDAPGIMQKNPDSVYTAAHGPPESWLQNWCTPGEMRKWVSEGHVQPTLPYATAEHKADFIQRLGGEGGFEAPSCWYKAFTTNVQSKSDKLLAEEAKTVNVPTFFWGGEQDFVCRPAALQPSIAAGLLPQLSTVTREGGHWALLEKPAVFGQDTLEWLQKTYAW</sequence>
<reference evidence="4" key="1">
    <citation type="submission" date="2018-03" db="EMBL/GenBank/DDBJ databases">
        <authorList>
            <person name="Guldener U."/>
        </authorList>
    </citation>
    <scope>NUCLEOTIDE SEQUENCE</scope>
</reference>
<keyword evidence="1 4" id="KW-0378">Hydrolase</keyword>
<feature type="domain" description="AB hydrolase-1" evidence="3">
    <location>
        <begin position="31"/>
        <end position="148"/>
    </location>
</feature>
<dbReference type="PANTHER" id="PTHR43329">
    <property type="entry name" value="EPOXIDE HYDROLASE"/>
    <property type="match status" value="1"/>
</dbReference>
<dbReference type="PRINTS" id="PR00412">
    <property type="entry name" value="EPOXHYDRLASE"/>
</dbReference>
<dbReference type="AlphaFoldDB" id="A0AAE8N622"/>
<organism evidence="4 5">
    <name type="scientific">Cephalotrichum gorgonifer</name>
    <dbReference type="NCBI Taxonomy" id="2041049"/>
    <lineage>
        <taxon>Eukaryota</taxon>
        <taxon>Fungi</taxon>
        <taxon>Dikarya</taxon>
        <taxon>Ascomycota</taxon>
        <taxon>Pezizomycotina</taxon>
        <taxon>Sordariomycetes</taxon>
        <taxon>Hypocreomycetidae</taxon>
        <taxon>Microascales</taxon>
        <taxon>Microascaceae</taxon>
        <taxon>Cephalotrichum</taxon>
    </lineage>
</organism>
<dbReference type="SUPFAM" id="SSF53474">
    <property type="entry name" value="alpha/beta-Hydrolases"/>
    <property type="match status" value="1"/>
</dbReference>
<keyword evidence="5" id="KW-1185">Reference proteome</keyword>
<evidence type="ECO:0000256" key="2">
    <source>
        <dbReference type="ARBA" id="ARBA00038334"/>
    </source>
</evidence>
<comment type="similarity">
    <text evidence="2">Belongs to the AB hydrolase superfamily. Epoxide hydrolase family.</text>
</comment>